<evidence type="ECO:0000313" key="1">
    <source>
        <dbReference type="EMBL" id="RSR62797.1"/>
    </source>
</evidence>
<dbReference type="AlphaFoldDB" id="A0A3R9TF30"/>
<organism evidence="1 2">
    <name type="scientific">Acinetobacter baumannii</name>
    <dbReference type="NCBI Taxonomy" id="470"/>
    <lineage>
        <taxon>Bacteria</taxon>
        <taxon>Pseudomonadati</taxon>
        <taxon>Pseudomonadota</taxon>
        <taxon>Gammaproteobacteria</taxon>
        <taxon>Moraxellales</taxon>
        <taxon>Moraxellaceae</taxon>
        <taxon>Acinetobacter</taxon>
        <taxon>Acinetobacter calcoaceticus/baumannii complex</taxon>
    </lineage>
</organism>
<name>A0A3R9TF30_ACIBA</name>
<keyword evidence="1" id="KW-0489">Methyltransferase</keyword>
<proteinExistence type="predicted"/>
<reference evidence="1 2" key="1">
    <citation type="submission" date="2018-10" db="EMBL/GenBank/DDBJ databases">
        <title>GWAS and RNA-Seq identify cryptic mechanisms of antimicrobial resistance in Acinetobacter baumannii.</title>
        <authorList>
            <person name="Sahl J.W."/>
        </authorList>
    </citation>
    <scope>NUCLEOTIDE SEQUENCE [LARGE SCALE GENOMIC DNA]</scope>
    <source>
        <strain evidence="1 2">TG28175</strain>
    </source>
</reference>
<accession>A0A3R9TF30</accession>
<protein>
    <submittedName>
        <fullName evidence="1">Leucine carboxyl methyltransferase</fullName>
    </submittedName>
</protein>
<dbReference type="Proteomes" id="UP000280073">
    <property type="component" value="Unassembled WGS sequence"/>
</dbReference>
<gene>
    <name evidence="1" type="ORF">EA686_02955</name>
</gene>
<dbReference type="GO" id="GO:0032259">
    <property type="term" value="P:methylation"/>
    <property type="evidence" value="ECO:0007669"/>
    <property type="project" value="UniProtKB-KW"/>
</dbReference>
<dbReference type="EMBL" id="RFDI01000092">
    <property type="protein sequence ID" value="RSR62797.1"/>
    <property type="molecule type" value="Genomic_DNA"/>
</dbReference>
<dbReference type="GO" id="GO:0008168">
    <property type="term" value="F:methyltransferase activity"/>
    <property type="evidence" value="ECO:0007669"/>
    <property type="project" value="UniProtKB-KW"/>
</dbReference>
<comment type="caution">
    <text evidence="1">The sequence shown here is derived from an EMBL/GenBank/DDBJ whole genome shotgun (WGS) entry which is preliminary data.</text>
</comment>
<sequence length="56" mass="6513">FSFHFKTPLEVKDFFKDAGFSQVNVEQPQIFFGQVSKDSDEEHLGDLVWTIHAQLK</sequence>
<evidence type="ECO:0000313" key="2">
    <source>
        <dbReference type="Proteomes" id="UP000280073"/>
    </source>
</evidence>
<feature type="non-terminal residue" evidence="1">
    <location>
        <position position="1"/>
    </location>
</feature>
<keyword evidence="1" id="KW-0808">Transferase</keyword>